<organism evidence="1 2">
    <name type="scientific">Flavobacterium faecale</name>
    <dbReference type="NCBI Taxonomy" id="1355330"/>
    <lineage>
        <taxon>Bacteria</taxon>
        <taxon>Pseudomonadati</taxon>
        <taxon>Bacteroidota</taxon>
        <taxon>Flavobacteriia</taxon>
        <taxon>Flavobacteriales</taxon>
        <taxon>Flavobacteriaceae</taxon>
        <taxon>Flavobacterium</taxon>
    </lineage>
</organism>
<dbReference type="KEGG" id="ffa:FFWV33_06015"/>
<evidence type="ECO:0000313" key="2">
    <source>
        <dbReference type="Proteomes" id="UP000244527"/>
    </source>
</evidence>
<dbReference type="EMBL" id="CP020918">
    <property type="protein sequence ID" value="AWG21121.1"/>
    <property type="molecule type" value="Genomic_DNA"/>
</dbReference>
<gene>
    <name evidence="1" type="ORF">FFWV33_06015</name>
</gene>
<evidence type="ECO:0000313" key="1">
    <source>
        <dbReference type="EMBL" id="AWG21121.1"/>
    </source>
</evidence>
<protein>
    <submittedName>
        <fullName evidence="1">Uncharacterized protein</fullName>
    </submittedName>
</protein>
<dbReference type="OrthoDB" id="1349978at2"/>
<proteinExistence type="predicted"/>
<dbReference type="AlphaFoldDB" id="A0A2S1LBK4"/>
<reference evidence="1 2" key="1">
    <citation type="submission" date="2017-04" db="EMBL/GenBank/DDBJ databases">
        <title>Compelte genome sequence of WV33.</title>
        <authorList>
            <person name="Lee P.C."/>
        </authorList>
    </citation>
    <scope>NUCLEOTIDE SEQUENCE [LARGE SCALE GENOMIC DNA]</scope>
    <source>
        <strain evidence="1 2">WV33</strain>
    </source>
</reference>
<name>A0A2S1LBK4_9FLAO</name>
<keyword evidence="2" id="KW-1185">Reference proteome</keyword>
<accession>A0A2S1LBK4</accession>
<dbReference type="Proteomes" id="UP000244527">
    <property type="component" value="Chromosome"/>
</dbReference>
<sequence>MKKALLLLSLLTLLNGCQIQYDGETKLVVTGKIQDELGKAVVHQKVGVTVGNGGGFFSNYDQISYGFTDDQGIYTLIFPAPKGEYSFDIELNSDDSQLQQKTIIAKQSNFSNYKLDLKATTLYFKSSITSLSLVLKQLAPSKQLKNVVVEGIFATPYLYLTPQVDDSIYFQTYYSIIKNQNVVLKYTVVDYSNAGQETNFVVSIPVKADAVVYTLSY</sequence>
<dbReference type="RefSeq" id="WP_108740072.1">
    <property type="nucleotide sequence ID" value="NZ_CP020918.1"/>
</dbReference>